<evidence type="ECO:0000256" key="4">
    <source>
        <dbReference type="ARBA" id="ARBA00022840"/>
    </source>
</evidence>
<dbReference type="AlphaFoldDB" id="A0A917QKW2"/>
<feature type="domain" description="Leucyl-tRNA synthetase editing" evidence="8">
    <location>
        <begin position="161"/>
        <end position="257"/>
    </location>
</feature>
<evidence type="ECO:0000256" key="1">
    <source>
        <dbReference type="ARBA" id="ARBA00013169"/>
    </source>
</evidence>
<evidence type="ECO:0000259" key="8">
    <source>
        <dbReference type="Pfam" id="PF13603"/>
    </source>
</evidence>
<reference evidence="9 10" key="1">
    <citation type="journal article" date="2014" name="Int. J. Syst. Evol. Microbiol.">
        <title>Complete genome sequence of Corynebacterium casei LMG S-19264T (=DSM 44701T), isolated from a smear-ripened cheese.</title>
        <authorList>
            <consortium name="US DOE Joint Genome Institute (JGI-PGF)"/>
            <person name="Walter F."/>
            <person name="Albersmeier A."/>
            <person name="Kalinowski J."/>
            <person name="Ruckert C."/>
        </authorList>
    </citation>
    <scope>NUCLEOTIDE SEQUENCE [LARGE SCALE GENOMIC DNA]</scope>
    <source>
        <strain evidence="9 10">CGMCC 1.9161</strain>
    </source>
</reference>
<evidence type="ECO:0000256" key="6">
    <source>
        <dbReference type="ARBA" id="ARBA00023146"/>
    </source>
</evidence>
<dbReference type="InterPro" id="IPR025709">
    <property type="entry name" value="Leu_tRNA-synth_edit"/>
</dbReference>
<dbReference type="Gene3D" id="3.90.740.10">
    <property type="entry name" value="Valyl/Leucyl/Isoleucyl-tRNA synthetase, editing domain"/>
    <property type="match status" value="1"/>
</dbReference>
<evidence type="ECO:0000313" key="10">
    <source>
        <dbReference type="Proteomes" id="UP000600449"/>
    </source>
</evidence>
<dbReference type="GO" id="GO:0005829">
    <property type="term" value="C:cytosol"/>
    <property type="evidence" value="ECO:0007669"/>
    <property type="project" value="TreeGrafter"/>
</dbReference>
<dbReference type="GO" id="GO:0002161">
    <property type="term" value="F:aminoacyl-tRNA deacylase activity"/>
    <property type="evidence" value="ECO:0007669"/>
    <property type="project" value="InterPro"/>
</dbReference>
<gene>
    <name evidence="9" type="ORF">GCM10011322_47620</name>
</gene>
<name>A0A917QKW2_9HYPH</name>
<dbReference type="Pfam" id="PF13603">
    <property type="entry name" value="tRNA-synt_1_2"/>
    <property type="match status" value="1"/>
</dbReference>
<dbReference type="GO" id="GO:0004832">
    <property type="term" value="F:valine-tRNA ligase activity"/>
    <property type="evidence" value="ECO:0007669"/>
    <property type="project" value="UniProtKB-EC"/>
</dbReference>
<keyword evidence="6" id="KW-0030">Aminoacyl-tRNA synthetase</keyword>
<evidence type="ECO:0000313" key="9">
    <source>
        <dbReference type="EMBL" id="GGK55448.1"/>
    </source>
</evidence>
<evidence type="ECO:0000256" key="7">
    <source>
        <dbReference type="ARBA" id="ARBA00029936"/>
    </source>
</evidence>
<keyword evidence="10" id="KW-1185">Reference proteome</keyword>
<dbReference type="GO" id="GO:0006438">
    <property type="term" value="P:valyl-tRNA aminoacylation"/>
    <property type="evidence" value="ECO:0007669"/>
    <property type="project" value="InterPro"/>
</dbReference>
<protein>
    <recommendedName>
        <fullName evidence="1">valine--tRNA ligase</fullName>
        <ecNumber evidence="1">6.1.1.9</ecNumber>
    </recommendedName>
    <alternativeName>
        <fullName evidence="7">Valyl-tRNA synthetase</fullName>
    </alternativeName>
</protein>
<evidence type="ECO:0000256" key="5">
    <source>
        <dbReference type="ARBA" id="ARBA00022917"/>
    </source>
</evidence>
<keyword evidence="3" id="KW-0547">Nucleotide-binding</keyword>
<sequence>MRGAAMSERHFRLVVAGGEGDGDEPDRLRAQAYAGFIARRDGAELLGSDDSACAALLDRLSAAGLAFRERSEDGSARVIHVARPQTAERFANGASEPWPSALVKKLGKTVRRTPGALFRFPQEEGGDAIHVFITDWSPCPAACALAVHAEHPAAAGVEDGFTGRFVRHPLTGDLLPVLVADWVKPAFGTGAVLVNPAHDRVDLAYARRIGLPIRFALAPEGFDGEPDGWIAPPLIKAGRSVRTGFYDGLDIHEATSTYFDVLAARGLAERHEDVRLPAAEIARIEPDGSLMPSEALRVAAALAAAGDASRPTLVLSAAAARSSAAALAPLLADLDLAPRVIALGAVERTATLEDEAGARAIAIAARPDQPAVVRKDQLDQVRRFAELHERLGGADGAAAVEGLPSGPLRQSIAAGDPAGAFKALYALQKDLAAAETPDPSALAAYRTGCRVLLGG</sequence>
<organism evidence="9 10">
    <name type="scientific">Salinarimonas ramus</name>
    <dbReference type="NCBI Taxonomy" id="690164"/>
    <lineage>
        <taxon>Bacteria</taxon>
        <taxon>Pseudomonadati</taxon>
        <taxon>Pseudomonadota</taxon>
        <taxon>Alphaproteobacteria</taxon>
        <taxon>Hyphomicrobiales</taxon>
        <taxon>Salinarimonadaceae</taxon>
        <taxon>Salinarimonas</taxon>
    </lineage>
</organism>
<dbReference type="InterPro" id="IPR009008">
    <property type="entry name" value="Val/Leu/Ile-tRNA-synth_edit"/>
</dbReference>
<keyword evidence="5" id="KW-0648">Protein biosynthesis</keyword>
<dbReference type="EC" id="6.1.1.9" evidence="1"/>
<evidence type="ECO:0000256" key="3">
    <source>
        <dbReference type="ARBA" id="ARBA00022741"/>
    </source>
</evidence>
<evidence type="ECO:0000256" key="2">
    <source>
        <dbReference type="ARBA" id="ARBA00022598"/>
    </source>
</evidence>
<dbReference type="GO" id="GO:0005524">
    <property type="term" value="F:ATP binding"/>
    <property type="evidence" value="ECO:0007669"/>
    <property type="project" value="UniProtKB-KW"/>
</dbReference>
<accession>A0A917QKW2</accession>
<keyword evidence="2" id="KW-0436">Ligase</keyword>
<comment type="caution">
    <text evidence="9">The sequence shown here is derived from an EMBL/GenBank/DDBJ whole genome shotgun (WGS) entry which is preliminary data.</text>
</comment>
<dbReference type="PANTHER" id="PTHR11946">
    <property type="entry name" value="VALYL-TRNA SYNTHETASES"/>
    <property type="match status" value="1"/>
</dbReference>
<dbReference type="PANTHER" id="PTHR11946:SF93">
    <property type="entry name" value="VALINE--TRNA LIGASE, CHLOROPLASTIC_MITOCHONDRIAL 2"/>
    <property type="match status" value="1"/>
</dbReference>
<dbReference type="SUPFAM" id="SSF50677">
    <property type="entry name" value="ValRS/IleRS/LeuRS editing domain"/>
    <property type="match status" value="1"/>
</dbReference>
<keyword evidence="4" id="KW-0067">ATP-binding</keyword>
<dbReference type="Proteomes" id="UP000600449">
    <property type="component" value="Unassembled WGS sequence"/>
</dbReference>
<dbReference type="EMBL" id="BMMF01000023">
    <property type="protein sequence ID" value="GGK55448.1"/>
    <property type="molecule type" value="Genomic_DNA"/>
</dbReference>
<proteinExistence type="predicted"/>
<dbReference type="InterPro" id="IPR002303">
    <property type="entry name" value="Valyl-tRNA_ligase"/>
</dbReference>